<evidence type="ECO:0000313" key="2">
    <source>
        <dbReference type="EMBL" id="KAG0493175.1"/>
    </source>
</evidence>
<dbReference type="Proteomes" id="UP000636800">
    <property type="component" value="Chromosome 2"/>
</dbReference>
<feature type="compositionally biased region" description="Basic and acidic residues" evidence="1">
    <location>
        <begin position="81"/>
        <end position="108"/>
    </location>
</feature>
<evidence type="ECO:0000313" key="3">
    <source>
        <dbReference type="Proteomes" id="UP000636800"/>
    </source>
</evidence>
<dbReference type="AlphaFoldDB" id="A0A835RJ01"/>
<keyword evidence="3" id="KW-1185">Reference proteome</keyword>
<accession>A0A835RJ01</accession>
<sequence length="116" mass="12561">MPANQCVVYLPPHFKAEKAPWGPCSPNLEACQRKEAAGIPFCSSKPSRSPSTGTTALLSCVVSTPMENTIEEECNLGDFRSDAKKQAGQKERATSTRRLKEDADKAADEFDLQGEG</sequence>
<gene>
    <name evidence="2" type="ORF">HPP92_006573</name>
</gene>
<feature type="region of interest" description="Disordered" evidence="1">
    <location>
        <begin position="81"/>
        <end position="116"/>
    </location>
</feature>
<proteinExistence type="predicted"/>
<evidence type="ECO:0000256" key="1">
    <source>
        <dbReference type="SAM" id="MobiDB-lite"/>
    </source>
</evidence>
<dbReference type="EMBL" id="JADCNL010000002">
    <property type="protein sequence ID" value="KAG0493175.1"/>
    <property type="molecule type" value="Genomic_DNA"/>
</dbReference>
<comment type="caution">
    <text evidence="2">The sequence shown here is derived from an EMBL/GenBank/DDBJ whole genome shotgun (WGS) entry which is preliminary data.</text>
</comment>
<dbReference type="OrthoDB" id="72851at2759"/>
<organism evidence="2 3">
    <name type="scientific">Vanilla planifolia</name>
    <name type="common">Vanilla</name>
    <dbReference type="NCBI Taxonomy" id="51239"/>
    <lineage>
        <taxon>Eukaryota</taxon>
        <taxon>Viridiplantae</taxon>
        <taxon>Streptophyta</taxon>
        <taxon>Embryophyta</taxon>
        <taxon>Tracheophyta</taxon>
        <taxon>Spermatophyta</taxon>
        <taxon>Magnoliopsida</taxon>
        <taxon>Liliopsida</taxon>
        <taxon>Asparagales</taxon>
        <taxon>Orchidaceae</taxon>
        <taxon>Vanilloideae</taxon>
        <taxon>Vanilleae</taxon>
        <taxon>Vanilla</taxon>
    </lineage>
</organism>
<reference evidence="2 3" key="1">
    <citation type="journal article" date="2020" name="Nat. Food">
        <title>A phased Vanilla planifolia genome enables genetic improvement of flavour and production.</title>
        <authorList>
            <person name="Hasing T."/>
            <person name="Tang H."/>
            <person name="Brym M."/>
            <person name="Khazi F."/>
            <person name="Huang T."/>
            <person name="Chambers A.H."/>
        </authorList>
    </citation>
    <scope>NUCLEOTIDE SEQUENCE [LARGE SCALE GENOMIC DNA]</scope>
    <source>
        <tissue evidence="2">Leaf</tissue>
    </source>
</reference>
<name>A0A835RJ01_VANPL</name>
<protein>
    <submittedName>
        <fullName evidence="2">Uncharacterized protein</fullName>
    </submittedName>
</protein>